<feature type="domain" description="Rad50/SbcC-type AAA" evidence="6">
    <location>
        <begin position="5"/>
        <end position="210"/>
    </location>
</feature>
<dbReference type="AlphaFoldDB" id="A0A934WR20"/>
<dbReference type="GO" id="GO:0016887">
    <property type="term" value="F:ATP hydrolysis activity"/>
    <property type="evidence" value="ECO:0007669"/>
    <property type="project" value="InterPro"/>
</dbReference>
<dbReference type="RefSeq" id="WP_201426644.1">
    <property type="nucleotide sequence ID" value="NZ_JAEQMG010000027.1"/>
</dbReference>
<comment type="caution">
    <text evidence="7">The sequence shown here is derived from an EMBL/GenBank/DDBJ whole genome shotgun (WGS) entry which is preliminary data.</text>
</comment>
<keyword evidence="8" id="KW-1185">Reference proteome</keyword>
<proteinExistence type="inferred from homology"/>
<dbReference type="Proteomes" id="UP000633365">
    <property type="component" value="Unassembled WGS sequence"/>
</dbReference>
<dbReference type="Pfam" id="PF13558">
    <property type="entry name" value="SbcC_Walker_B"/>
    <property type="match status" value="1"/>
</dbReference>
<protein>
    <recommendedName>
        <fullName evidence="3">Nuclease SbcCD subunit C</fullName>
    </recommendedName>
</protein>
<comment type="similarity">
    <text evidence="1">Belongs to the SMC family. SbcC subfamily.</text>
</comment>
<organism evidence="7 8">
    <name type="scientific">Ruminococcus difficilis</name>
    <dbReference type="NCBI Taxonomy" id="2763069"/>
    <lineage>
        <taxon>Bacteria</taxon>
        <taxon>Bacillati</taxon>
        <taxon>Bacillota</taxon>
        <taxon>Clostridia</taxon>
        <taxon>Eubacteriales</taxon>
        <taxon>Oscillospiraceae</taxon>
        <taxon>Ruminococcus</taxon>
    </lineage>
</organism>
<reference evidence="7" key="1">
    <citation type="submission" date="2021-01" db="EMBL/GenBank/DDBJ databases">
        <title>Genome public.</title>
        <authorList>
            <person name="Liu C."/>
            <person name="Sun Q."/>
        </authorList>
    </citation>
    <scope>NUCLEOTIDE SEQUENCE</scope>
    <source>
        <strain evidence="7">M6</strain>
    </source>
</reference>
<feature type="coiled-coil region" evidence="4">
    <location>
        <begin position="719"/>
        <end position="746"/>
    </location>
</feature>
<comment type="subunit">
    <text evidence="2">Heterodimer of SbcC and SbcD.</text>
</comment>
<gene>
    <name evidence="7" type="ORF">JKK62_01465</name>
</gene>
<dbReference type="Pfam" id="PF13476">
    <property type="entry name" value="AAA_23"/>
    <property type="match status" value="1"/>
</dbReference>
<dbReference type="InterPro" id="IPR027417">
    <property type="entry name" value="P-loop_NTPase"/>
</dbReference>
<dbReference type="InterPro" id="IPR038729">
    <property type="entry name" value="Rad50/SbcC_AAA"/>
</dbReference>
<evidence type="ECO:0000313" key="7">
    <source>
        <dbReference type="EMBL" id="MBK6087335.1"/>
    </source>
</evidence>
<evidence type="ECO:0000256" key="1">
    <source>
        <dbReference type="ARBA" id="ARBA00006930"/>
    </source>
</evidence>
<dbReference type="SUPFAM" id="SSF52540">
    <property type="entry name" value="P-loop containing nucleoside triphosphate hydrolases"/>
    <property type="match status" value="2"/>
</dbReference>
<dbReference type="Gene3D" id="3.40.50.300">
    <property type="entry name" value="P-loop containing nucleotide triphosphate hydrolases"/>
    <property type="match status" value="2"/>
</dbReference>
<feature type="region of interest" description="Disordered" evidence="5">
    <location>
        <begin position="474"/>
        <end position="512"/>
    </location>
</feature>
<feature type="coiled-coil region" evidence="4">
    <location>
        <begin position="638"/>
        <end position="686"/>
    </location>
</feature>
<accession>A0A934WR20</accession>
<dbReference type="PANTHER" id="PTHR32114:SF2">
    <property type="entry name" value="ABC TRANSPORTER ABCH.3"/>
    <property type="match status" value="1"/>
</dbReference>
<dbReference type="PANTHER" id="PTHR32114">
    <property type="entry name" value="ABC TRANSPORTER ABCH.3"/>
    <property type="match status" value="1"/>
</dbReference>
<evidence type="ECO:0000259" key="6">
    <source>
        <dbReference type="Pfam" id="PF13476"/>
    </source>
</evidence>
<evidence type="ECO:0000313" key="8">
    <source>
        <dbReference type="Proteomes" id="UP000633365"/>
    </source>
</evidence>
<dbReference type="GO" id="GO:0006302">
    <property type="term" value="P:double-strand break repair"/>
    <property type="evidence" value="ECO:0007669"/>
    <property type="project" value="InterPro"/>
</dbReference>
<feature type="compositionally biased region" description="Basic and acidic residues" evidence="5">
    <location>
        <begin position="484"/>
        <end position="502"/>
    </location>
</feature>
<name>A0A934WR20_9FIRM</name>
<evidence type="ECO:0000256" key="5">
    <source>
        <dbReference type="SAM" id="MobiDB-lite"/>
    </source>
</evidence>
<dbReference type="EMBL" id="JAEQMG010000027">
    <property type="protein sequence ID" value="MBK6087335.1"/>
    <property type="molecule type" value="Genomic_DNA"/>
</dbReference>
<evidence type="ECO:0000256" key="3">
    <source>
        <dbReference type="ARBA" id="ARBA00013368"/>
    </source>
</evidence>
<evidence type="ECO:0000256" key="2">
    <source>
        <dbReference type="ARBA" id="ARBA00011322"/>
    </source>
</evidence>
<feature type="coiled-coil region" evidence="4">
    <location>
        <begin position="253"/>
        <end position="396"/>
    </location>
</feature>
<sequence>MRPIKLTMSAFGPYAGVTTIDFDKLGNSGLYLITGDTGAGKTTIFDAIVYALYGRTGSEERVPSMLRSKYAAPDTPTYVELRFQCGGKEYRIKRNPEYMRPKSRGEGFTKESADCELKMPDNKVIARRSEVDDMIYRIIGLDSRQFMQIAMIAQGDFKKLLLASTDERKKIFRQIFKTENYESLQQKLKGEFIQAKRRLDDVNNSIHQYIGGISCADDSDDFALVDKAKRQELPISETVSLIEKLNRADLDSMKALDEKLDAIDQKLAVLNAALGKVDEYNKAKASAETVKQQIADETEKLNDLKEKADQAQEAYQEVDSLTAEVGKLNAEMPDYEKYDELARSLVTLEEKIKTAAKTKERLDHTIKTEKENLSALKEEKSALAGVKEDRLRLETKQQEADKKRSDLNGIKRMIGDHETDIEALETLQESCNRSIAVAEQCARKYNELNVAFLREQAGILAESLRDGEPCPVCGATSHPSPAEKSSHAPTEKELKDAKKEADTAQESAQKLSSECAKLRGMAEAQKDSLKKRLSENGIEAELSEAKELLEKRIAELSDKMNELTAQIQILSDKEQRKDKLETLIPEKQESIDSLQAQFADTEKELSASSATKLQLSKQVKELKEGLRFDTKQQATEYLLTLEGRIALLKKSLEDAQKKLGDQKQILEQLIGKQKQLKAQIADSEQLDGKKLTVEKADLTEQKNVINREREIVSNRYSSNDHTLQNIAAKQTQAQKLEKQYQLTKALSDTANGDIAGKDKITLEAYIQMTYFDRVIARANTRLMVMSGGQYEMIRRVEADNKRSQSGLDIDVIDHYNGSQRPVGSLSGGEKFKASLSLALGLSDEVQSSAGGIRLDTMFVDEGFGTLDEGSLRNAINALASLSEGNRLVGIISHVNELKEKIDRQIVITKDRAGGSKAEIIL</sequence>
<feature type="coiled-coil region" evidence="4">
    <location>
        <begin position="539"/>
        <end position="611"/>
    </location>
</feature>
<evidence type="ECO:0000256" key="4">
    <source>
        <dbReference type="SAM" id="Coils"/>
    </source>
</evidence>
<keyword evidence="4" id="KW-0175">Coiled coil</keyword>